<name>A0A6A4SIS3_SCOMX</name>
<proteinExistence type="predicted"/>
<gene>
    <name evidence="2" type="ORF">F2P81_017595</name>
</gene>
<accession>A0A6A4SIS3</accession>
<protein>
    <submittedName>
        <fullName evidence="2">Uncharacterized protein</fullName>
    </submittedName>
</protein>
<feature type="region of interest" description="Disordered" evidence="1">
    <location>
        <begin position="87"/>
        <end position="110"/>
    </location>
</feature>
<evidence type="ECO:0000256" key="1">
    <source>
        <dbReference type="SAM" id="MobiDB-lite"/>
    </source>
</evidence>
<feature type="compositionally biased region" description="Polar residues" evidence="1">
    <location>
        <begin position="92"/>
        <end position="104"/>
    </location>
</feature>
<dbReference type="AlphaFoldDB" id="A0A6A4SIS3"/>
<sequence length="260" mass="28693">MSRDLALCADRRALDSIRLAASVLLINTNCIRSGGGPSQSASSAPAHTQMDRSGNIGDTAVYSYRGRDTLMMTWIRETKVLGEAEDVHGYGSTKSPHLSPSSTRLPHRYGNKDSSGSNLYLLLKGEAGDPRRVDGMYSISEQPGQVQVVEVRLLYPNDVPTGLHKFFKLDSFSVMHVGRKETRYPPYLTGGSWEPEEVWMLTVNCSVTGSERVDAIHVVVDTLAKDGARRHRLGRNCSTTTFEEEEEAATHLLPFPFSSF</sequence>
<feature type="region of interest" description="Disordered" evidence="1">
    <location>
        <begin position="34"/>
        <end position="54"/>
    </location>
</feature>
<evidence type="ECO:0000313" key="2">
    <source>
        <dbReference type="EMBL" id="KAF0030864.1"/>
    </source>
</evidence>
<dbReference type="EMBL" id="VEVO01000015">
    <property type="protein sequence ID" value="KAF0030864.1"/>
    <property type="molecule type" value="Genomic_DNA"/>
</dbReference>
<evidence type="ECO:0000313" key="3">
    <source>
        <dbReference type="Proteomes" id="UP000438429"/>
    </source>
</evidence>
<comment type="caution">
    <text evidence="2">The sequence shown here is derived from an EMBL/GenBank/DDBJ whole genome shotgun (WGS) entry which is preliminary data.</text>
</comment>
<organism evidence="2 3">
    <name type="scientific">Scophthalmus maximus</name>
    <name type="common">Turbot</name>
    <name type="synonym">Psetta maxima</name>
    <dbReference type="NCBI Taxonomy" id="52904"/>
    <lineage>
        <taxon>Eukaryota</taxon>
        <taxon>Metazoa</taxon>
        <taxon>Chordata</taxon>
        <taxon>Craniata</taxon>
        <taxon>Vertebrata</taxon>
        <taxon>Euteleostomi</taxon>
        <taxon>Actinopterygii</taxon>
        <taxon>Neopterygii</taxon>
        <taxon>Teleostei</taxon>
        <taxon>Neoteleostei</taxon>
        <taxon>Acanthomorphata</taxon>
        <taxon>Carangaria</taxon>
        <taxon>Pleuronectiformes</taxon>
        <taxon>Pleuronectoidei</taxon>
        <taxon>Scophthalmidae</taxon>
        <taxon>Scophthalmus</taxon>
    </lineage>
</organism>
<reference evidence="2 3" key="1">
    <citation type="submission" date="2019-06" db="EMBL/GenBank/DDBJ databases">
        <title>Draft genomes of female and male turbot (Scophthalmus maximus).</title>
        <authorList>
            <person name="Xu H."/>
            <person name="Xu X.-W."/>
            <person name="Shao C."/>
            <person name="Chen S."/>
        </authorList>
    </citation>
    <scope>NUCLEOTIDE SEQUENCE [LARGE SCALE GENOMIC DNA]</scope>
    <source>
        <strain evidence="2">Ysfricsl-2016a</strain>
        <tissue evidence="2">Blood</tissue>
    </source>
</reference>
<dbReference type="Proteomes" id="UP000438429">
    <property type="component" value="Unassembled WGS sequence"/>
</dbReference>